<dbReference type="RefSeq" id="WP_180849460.1">
    <property type="nucleotide sequence ID" value="NZ_CP047418.1"/>
</dbReference>
<proteinExistence type="predicted"/>
<dbReference type="Proteomes" id="UP000510886">
    <property type="component" value="Chromosome"/>
</dbReference>
<evidence type="ECO:0000313" key="1">
    <source>
        <dbReference type="EMBL" id="QLL77643.1"/>
    </source>
</evidence>
<dbReference type="AlphaFoldDB" id="A0A7H9EIV4"/>
<evidence type="ECO:0000313" key="2">
    <source>
        <dbReference type="Proteomes" id="UP000510886"/>
    </source>
</evidence>
<sequence length="76" mass="9201">MEYKQQLADFYKALYCLMEHNQFHTLIRCFYEFESESDWEGLKELYALTSRLGAEYLEDESSAVNYVKNRIEQLEE</sequence>
<protein>
    <submittedName>
        <fullName evidence="1">Uncharacterized protein</fullName>
    </submittedName>
</protein>
<dbReference type="EMBL" id="CP047418">
    <property type="protein sequence ID" value="QLL77643.1"/>
    <property type="molecule type" value="Genomic_DNA"/>
</dbReference>
<dbReference type="KEGG" id="lsw:GTO87_02920"/>
<name>A0A7H9EIV4_9LACO</name>
<accession>A0A7H9EIV4</accession>
<reference evidence="1 2" key="1">
    <citation type="submission" date="2020-01" db="EMBL/GenBank/DDBJ databases">
        <title>Complete and circular genome sequences of six lactobacillus isolates from horses.</title>
        <authorList>
            <person name="Hassan H.M."/>
        </authorList>
    </citation>
    <scope>NUCLEOTIDE SEQUENCE [LARGE SCALE GENOMIC DNA]</scope>
    <source>
        <strain evidence="1 2">1A</strain>
    </source>
</reference>
<gene>
    <name evidence="1" type="ORF">GTO87_02920</name>
</gene>
<organism evidence="1 2">
    <name type="scientific">Ligilactobacillus saerimneri</name>
    <dbReference type="NCBI Taxonomy" id="228229"/>
    <lineage>
        <taxon>Bacteria</taxon>
        <taxon>Bacillati</taxon>
        <taxon>Bacillota</taxon>
        <taxon>Bacilli</taxon>
        <taxon>Lactobacillales</taxon>
        <taxon>Lactobacillaceae</taxon>
        <taxon>Ligilactobacillus</taxon>
    </lineage>
</organism>